<keyword evidence="2 3" id="KW-0040">ANK repeat</keyword>
<feature type="domain" description="DUF7779" evidence="4">
    <location>
        <begin position="94"/>
        <end position="214"/>
    </location>
</feature>
<dbReference type="Pfam" id="PF25000">
    <property type="entry name" value="DUF7779"/>
    <property type="match status" value="1"/>
</dbReference>
<dbReference type="Pfam" id="PF12796">
    <property type="entry name" value="Ank_2"/>
    <property type="match status" value="2"/>
</dbReference>
<name>A0A433ASF8_9FUNG</name>
<dbReference type="Proteomes" id="UP000268093">
    <property type="component" value="Unassembled WGS sequence"/>
</dbReference>
<protein>
    <recommendedName>
        <fullName evidence="4">DUF7779 domain-containing protein</fullName>
    </recommendedName>
</protein>
<feature type="non-terminal residue" evidence="5">
    <location>
        <position position="628"/>
    </location>
</feature>
<evidence type="ECO:0000256" key="2">
    <source>
        <dbReference type="ARBA" id="ARBA00023043"/>
    </source>
</evidence>
<keyword evidence="6" id="KW-1185">Reference proteome</keyword>
<dbReference type="PROSITE" id="PS50088">
    <property type="entry name" value="ANK_REPEAT"/>
    <property type="match status" value="3"/>
</dbReference>
<dbReference type="PRINTS" id="PR01415">
    <property type="entry name" value="ANKYRIN"/>
</dbReference>
<reference evidence="5 6" key="1">
    <citation type="journal article" date="2018" name="New Phytol.">
        <title>Phylogenomics of Endogonaceae and evolution of mycorrhizas within Mucoromycota.</title>
        <authorList>
            <person name="Chang Y."/>
            <person name="Desiro A."/>
            <person name="Na H."/>
            <person name="Sandor L."/>
            <person name="Lipzen A."/>
            <person name="Clum A."/>
            <person name="Barry K."/>
            <person name="Grigoriev I.V."/>
            <person name="Martin F.M."/>
            <person name="Stajich J.E."/>
            <person name="Smith M.E."/>
            <person name="Bonito G."/>
            <person name="Spatafora J.W."/>
        </authorList>
    </citation>
    <scope>NUCLEOTIDE SEQUENCE [LARGE SCALE GENOMIC DNA]</scope>
    <source>
        <strain evidence="5 6">GMNB39</strain>
    </source>
</reference>
<dbReference type="OrthoDB" id="341259at2759"/>
<dbReference type="Pfam" id="PF13374">
    <property type="entry name" value="TPR_10"/>
    <property type="match status" value="1"/>
</dbReference>
<evidence type="ECO:0000256" key="1">
    <source>
        <dbReference type="ARBA" id="ARBA00022737"/>
    </source>
</evidence>
<dbReference type="InterPro" id="IPR011990">
    <property type="entry name" value="TPR-like_helical_dom_sf"/>
</dbReference>
<dbReference type="SUPFAM" id="SSF81901">
    <property type="entry name" value="HCP-like"/>
    <property type="match status" value="1"/>
</dbReference>
<evidence type="ECO:0000313" key="5">
    <source>
        <dbReference type="EMBL" id="RUP05580.1"/>
    </source>
</evidence>
<dbReference type="InterPro" id="IPR002110">
    <property type="entry name" value="Ankyrin_rpt"/>
</dbReference>
<feature type="repeat" description="ANK" evidence="3">
    <location>
        <begin position="485"/>
        <end position="505"/>
    </location>
</feature>
<dbReference type="AlphaFoldDB" id="A0A433ASF8"/>
<evidence type="ECO:0000259" key="4">
    <source>
        <dbReference type="Pfam" id="PF25000"/>
    </source>
</evidence>
<organism evidence="5 6">
    <name type="scientific">Jimgerdemannia flammicorona</name>
    <dbReference type="NCBI Taxonomy" id="994334"/>
    <lineage>
        <taxon>Eukaryota</taxon>
        <taxon>Fungi</taxon>
        <taxon>Fungi incertae sedis</taxon>
        <taxon>Mucoromycota</taxon>
        <taxon>Mucoromycotina</taxon>
        <taxon>Endogonomycetes</taxon>
        <taxon>Endogonales</taxon>
        <taxon>Endogonaceae</taxon>
        <taxon>Jimgerdemannia</taxon>
    </lineage>
</organism>
<proteinExistence type="predicted"/>
<accession>A0A433ASF8</accession>
<sequence length="628" mass="71161">MDDNTALKLLLRENVDDGNALEIVKLLGYLPLALDLTGAFMEIEKCTPTEFLRKYENKSEAYLNPANYVQERMGKDGGKTVFTVWEVSFDRIKNKDPLAASLIQSIAFLYPDNIPLALFENHAQTIFVDKTISSIFKRAAKRAAQLMADYSVGRQTTPKDSNSNVQTTIGAAQMLADYSLVRRTTRKDSEQDDPAKDTLSIHRLVQAAILSKIKLPEKKEMSKLLLSALFREMKPKDERSVEAYVPHVRHLIEQIMQWAVDGPDIKKFSQWAAGLPNFSKELMSLLPPTVVYLTCRHLFEGVENLAKLAVLISKMTNETWHPDTATALSNLSYFYGSRSQFEDAERPCELAWQIRRRILGHSDKDTISTVHYLAFIYQRRHMEGHATQLYWEAATIGDYDAQRILSIRYREGIGAPINEKLAQYWERQSRQGESNLPGVQPSSSLNENLREDFTPLHQAGQQNNVEVITNNITEYKRFANAKDRNGQTPLHVAAKYGKYEVAKIMANELNVDVGVNDYYGQTPLHLAVESRSMEIIKLLNEFGSRAGINRIDKSGHTPLYLAVKSWQLEVTKLLLKFGADVSIRNNGKTVLQLAAKSKKFEFIDLILRECSLTNLQLSITKSALRVPV</sequence>
<dbReference type="InterPro" id="IPR036770">
    <property type="entry name" value="Ankyrin_rpt-contain_sf"/>
</dbReference>
<dbReference type="SUPFAM" id="SSF48403">
    <property type="entry name" value="Ankyrin repeat"/>
    <property type="match status" value="1"/>
</dbReference>
<keyword evidence="1" id="KW-0677">Repeat</keyword>
<dbReference type="PANTHER" id="PTHR24198:SF165">
    <property type="entry name" value="ANKYRIN REPEAT-CONTAINING PROTEIN-RELATED"/>
    <property type="match status" value="1"/>
</dbReference>
<dbReference type="PANTHER" id="PTHR24198">
    <property type="entry name" value="ANKYRIN REPEAT AND PROTEIN KINASE DOMAIN-CONTAINING PROTEIN"/>
    <property type="match status" value="1"/>
</dbReference>
<dbReference type="GO" id="GO:0005737">
    <property type="term" value="C:cytoplasm"/>
    <property type="evidence" value="ECO:0007669"/>
    <property type="project" value="TreeGrafter"/>
</dbReference>
<dbReference type="PROSITE" id="PS50297">
    <property type="entry name" value="ANK_REP_REGION"/>
    <property type="match status" value="3"/>
</dbReference>
<dbReference type="SMART" id="SM00248">
    <property type="entry name" value="ANK"/>
    <property type="match status" value="5"/>
</dbReference>
<dbReference type="EMBL" id="RBNI01017171">
    <property type="protein sequence ID" value="RUP05580.1"/>
    <property type="molecule type" value="Genomic_DNA"/>
</dbReference>
<evidence type="ECO:0000313" key="6">
    <source>
        <dbReference type="Proteomes" id="UP000268093"/>
    </source>
</evidence>
<evidence type="ECO:0000256" key="3">
    <source>
        <dbReference type="PROSITE-ProRule" id="PRU00023"/>
    </source>
</evidence>
<comment type="caution">
    <text evidence="5">The sequence shown here is derived from an EMBL/GenBank/DDBJ whole genome shotgun (WGS) entry which is preliminary data.</text>
</comment>
<feature type="repeat" description="ANK" evidence="3">
    <location>
        <begin position="554"/>
        <end position="586"/>
    </location>
</feature>
<dbReference type="InterPro" id="IPR056681">
    <property type="entry name" value="DUF7779"/>
</dbReference>
<feature type="repeat" description="ANK" evidence="3">
    <location>
        <begin position="519"/>
        <end position="551"/>
    </location>
</feature>
<dbReference type="Gene3D" id="1.25.40.10">
    <property type="entry name" value="Tetratricopeptide repeat domain"/>
    <property type="match status" value="1"/>
</dbReference>
<gene>
    <name evidence="5" type="ORF">BC936DRAFT_140509</name>
</gene>
<dbReference type="Gene3D" id="1.25.40.20">
    <property type="entry name" value="Ankyrin repeat-containing domain"/>
    <property type="match status" value="1"/>
</dbReference>